<feature type="non-terminal residue" evidence="1">
    <location>
        <position position="1"/>
    </location>
</feature>
<protein>
    <submittedName>
        <fullName evidence="1">Uncharacterized protein</fullName>
    </submittedName>
</protein>
<name>A0A0F9DP92_9ZZZZ</name>
<sequence length="395" mass="42398">GVIWDRPSPYIVVDASISPQTISLDGDQSAFFATGTRFEVREPNTEGSPSGPTPRVFEYRTLSVAYDATTDTTILGVTETRFDYLGSPIIFGSPNPIGSPFGNEFFFPPYPTGSLSNGDVFIIHPVISTSVLKIRTRPSPFYGGPGSPLTFGSTGPGSPHIFGSPFPGSPKTVLGSPGTLPTYGSPDNPGNKIVIKAVTTATFLYGREVEIRNATEPTINKTYNVFTATDLPGSPELVELLVLDPILANTTIDGELVFTPNGWSGGSFCSDVPPEYGQTHWMEQFDTTWRFSDGSPLQPLVSNFQHFILAADSTNMTFTVEGDVRNLIADFPGSPITTVAANVQHSVAPGSPTILNSNNGNVVISSITYDHITNRSLIFVDAVTDDFPTGWITNR</sequence>
<accession>A0A0F9DP92</accession>
<comment type="caution">
    <text evidence="1">The sequence shown here is derived from an EMBL/GenBank/DDBJ whole genome shotgun (WGS) entry which is preliminary data.</text>
</comment>
<reference evidence="1" key="1">
    <citation type="journal article" date="2015" name="Nature">
        <title>Complex archaea that bridge the gap between prokaryotes and eukaryotes.</title>
        <authorList>
            <person name="Spang A."/>
            <person name="Saw J.H."/>
            <person name="Jorgensen S.L."/>
            <person name="Zaremba-Niedzwiedzka K."/>
            <person name="Martijn J."/>
            <person name="Lind A.E."/>
            <person name="van Eijk R."/>
            <person name="Schleper C."/>
            <person name="Guy L."/>
            <person name="Ettema T.J."/>
        </authorList>
    </citation>
    <scope>NUCLEOTIDE SEQUENCE</scope>
</reference>
<proteinExistence type="predicted"/>
<gene>
    <name evidence="1" type="ORF">LCGC14_2174020</name>
</gene>
<evidence type="ECO:0000313" key="1">
    <source>
        <dbReference type="EMBL" id="KKL63544.1"/>
    </source>
</evidence>
<dbReference type="AlphaFoldDB" id="A0A0F9DP92"/>
<organism evidence="1">
    <name type="scientific">marine sediment metagenome</name>
    <dbReference type="NCBI Taxonomy" id="412755"/>
    <lineage>
        <taxon>unclassified sequences</taxon>
        <taxon>metagenomes</taxon>
        <taxon>ecological metagenomes</taxon>
    </lineage>
</organism>
<dbReference type="EMBL" id="LAZR01028129">
    <property type="protein sequence ID" value="KKL63544.1"/>
    <property type="molecule type" value="Genomic_DNA"/>
</dbReference>